<dbReference type="EMBL" id="QJKJ01000245">
    <property type="protein sequence ID" value="RDY13612.1"/>
    <property type="molecule type" value="Genomic_DNA"/>
</dbReference>
<evidence type="ECO:0000259" key="1">
    <source>
        <dbReference type="Pfam" id="PF07727"/>
    </source>
</evidence>
<evidence type="ECO:0000313" key="3">
    <source>
        <dbReference type="Proteomes" id="UP000257109"/>
    </source>
</evidence>
<sequence>MHLHVWGCKAEIRIYNLQEKKLDARIINGYFIGYIGKSKEFIENGEISGSTVPQDVEIKEVRVQVSLTCASSSKVGVPPIFVQGNNEEKEHNNELIIQNELIVEEPQEIALRRSQRDRRPAISNDYMVARELVVNGSLRVNVTVMATSNVKRLESLLKDDNDYKETFSLVSRKDSFRISMILVVYYNLELNHMNKSIYKLKQASQWYLKFDDIIVSLGFKENIVYPCIYLKVSGSKVIFLILYVDDILLATNDLDLGLVHESKKFLSNNFEMKNMGEAIYHHPFQFRKEISLVSRNVLKMIWNENKWKRFRMYHCWEYYICSGLYSIKHKL</sequence>
<comment type="caution">
    <text evidence="2">The sequence shown here is derived from an EMBL/GenBank/DDBJ whole genome shotgun (WGS) entry which is preliminary data.</text>
</comment>
<dbReference type="InterPro" id="IPR013103">
    <property type="entry name" value="RVT_2"/>
</dbReference>
<name>A0A371IEY0_MUCPR</name>
<dbReference type="Pfam" id="PF07727">
    <property type="entry name" value="RVT_2"/>
    <property type="match status" value="1"/>
</dbReference>
<evidence type="ECO:0000313" key="2">
    <source>
        <dbReference type="EMBL" id="RDY13612.1"/>
    </source>
</evidence>
<gene>
    <name evidence="2" type="ORF">CR513_01440</name>
</gene>
<keyword evidence="3" id="KW-1185">Reference proteome</keyword>
<protein>
    <recommendedName>
        <fullName evidence="1">Reverse transcriptase Ty1/copia-type domain-containing protein</fullName>
    </recommendedName>
</protein>
<proteinExistence type="predicted"/>
<accession>A0A371IEY0</accession>
<reference evidence="2" key="1">
    <citation type="submission" date="2018-05" db="EMBL/GenBank/DDBJ databases">
        <title>Draft genome of Mucuna pruriens seed.</title>
        <authorList>
            <person name="Nnadi N.E."/>
            <person name="Vos R."/>
            <person name="Hasami M.H."/>
            <person name="Devisetty U.K."/>
            <person name="Aguiy J.C."/>
        </authorList>
    </citation>
    <scope>NUCLEOTIDE SEQUENCE [LARGE SCALE GENOMIC DNA]</scope>
    <source>
        <strain evidence="2">JCA_2017</strain>
    </source>
</reference>
<organism evidence="2 3">
    <name type="scientific">Mucuna pruriens</name>
    <name type="common">Velvet bean</name>
    <name type="synonym">Dolichos pruriens</name>
    <dbReference type="NCBI Taxonomy" id="157652"/>
    <lineage>
        <taxon>Eukaryota</taxon>
        <taxon>Viridiplantae</taxon>
        <taxon>Streptophyta</taxon>
        <taxon>Embryophyta</taxon>
        <taxon>Tracheophyta</taxon>
        <taxon>Spermatophyta</taxon>
        <taxon>Magnoliopsida</taxon>
        <taxon>eudicotyledons</taxon>
        <taxon>Gunneridae</taxon>
        <taxon>Pentapetalae</taxon>
        <taxon>rosids</taxon>
        <taxon>fabids</taxon>
        <taxon>Fabales</taxon>
        <taxon>Fabaceae</taxon>
        <taxon>Papilionoideae</taxon>
        <taxon>50 kb inversion clade</taxon>
        <taxon>NPAAA clade</taxon>
        <taxon>indigoferoid/millettioid clade</taxon>
        <taxon>Phaseoleae</taxon>
        <taxon>Mucuna</taxon>
    </lineage>
</organism>
<dbReference type="Proteomes" id="UP000257109">
    <property type="component" value="Unassembled WGS sequence"/>
</dbReference>
<feature type="non-terminal residue" evidence="2">
    <location>
        <position position="1"/>
    </location>
</feature>
<feature type="domain" description="Reverse transcriptase Ty1/copia-type" evidence="1">
    <location>
        <begin position="192"/>
        <end position="280"/>
    </location>
</feature>
<dbReference type="AlphaFoldDB" id="A0A371IEY0"/>